<keyword evidence="7" id="KW-0862">Zinc</keyword>
<evidence type="ECO:0000256" key="7">
    <source>
        <dbReference type="ARBA" id="ARBA00022833"/>
    </source>
</evidence>
<evidence type="ECO:0000313" key="12">
    <source>
        <dbReference type="RefSeq" id="XP_015068633.1"/>
    </source>
</evidence>
<keyword evidence="5 8" id="KW-0863">Zinc-finger</keyword>
<evidence type="ECO:0000256" key="2">
    <source>
        <dbReference type="ARBA" id="ARBA00012483"/>
    </source>
</evidence>
<evidence type="ECO:0000256" key="1">
    <source>
        <dbReference type="ARBA" id="ARBA00000900"/>
    </source>
</evidence>
<evidence type="ECO:0000256" key="9">
    <source>
        <dbReference type="SAM" id="MobiDB-lite"/>
    </source>
</evidence>
<feature type="compositionally biased region" description="Basic and acidic residues" evidence="9">
    <location>
        <begin position="192"/>
        <end position="201"/>
    </location>
</feature>
<dbReference type="InterPro" id="IPR013083">
    <property type="entry name" value="Znf_RING/FYVE/PHD"/>
</dbReference>
<dbReference type="Proteomes" id="UP000694930">
    <property type="component" value="Chromosome 3"/>
</dbReference>
<protein>
    <recommendedName>
        <fullName evidence="2">RING-type E3 ubiquitin transferase</fullName>
        <ecNumber evidence="2">2.3.2.27</ecNumber>
    </recommendedName>
</protein>
<keyword evidence="3" id="KW-0808">Transferase</keyword>
<dbReference type="RefSeq" id="XP_015068633.1">
    <property type="nucleotide sequence ID" value="XM_015213147.1"/>
</dbReference>
<feature type="region of interest" description="Disordered" evidence="9">
    <location>
        <begin position="187"/>
        <end position="216"/>
    </location>
</feature>
<dbReference type="PANTHER" id="PTHR22937:SF218">
    <property type="entry name" value="RING-TYPE E3 UBIQUITIN TRANSFERASE"/>
    <property type="match status" value="1"/>
</dbReference>
<reference evidence="12" key="2">
    <citation type="submission" date="2025-08" db="UniProtKB">
        <authorList>
            <consortium name="RefSeq"/>
        </authorList>
    </citation>
    <scope>IDENTIFICATION</scope>
</reference>
<gene>
    <name evidence="12" type="primary">LOC107013168</name>
</gene>
<dbReference type="InterPro" id="IPR001841">
    <property type="entry name" value="Znf_RING"/>
</dbReference>
<dbReference type="PANTHER" id="PTHR22937">
    <property type="entry name" value="E3 UBIQUITIN-PROTEIN LIGASE RNF165"/>
    <property type="match status" value="1"/>
</dbReference>
<dbReference type="SUPFAM" id="SSF57850">
    <property type="entry name" value="RING/U-box"/>
    <property type="match status" value="1"/>
</dbReference>
<keyword evidence="4" id="KW-0479">Metal-binding</keyword>
<feature type="domain" description="RING-type" evidence="10">
    <location>
        <begin position="272"/>
        <end position="313"/>
    </location>
</feature>
<dbReference type="PROSITE" id="PS50089">
    <property type="entry name" value="ZF_RING_2"/>
    <property type="match status" value="1"/>
</dbReference>
<keyword evidence="11" id="KW-1185">Reference proteome</keyword>
<dbReference type="GeneID" id="107013168"/>
<evidence type="ECO:0000256" key="5">
    <source>
        <dbReference type="ARBA" id="ARBA00022771"/>
    </source>
</evidence>
<accession>A0ABM1GBF3</accession>
<feature type="compositionally biased region" description="Polar residues" evidence="9">
    <location>
        <begin position="1"/>
        <end position="29"/>
    </location>
</feature>
<dbReference type="Gene3D" id="3.30.40.10">
    <property type="entry name" value="Zinc/RING finger domain, C3HC4 (zinc finger)"/>
    <property type="match status" value="1"/>
</dbReference>
<keyword evidence="6" id="KW-0833">Ubl conjugation pathway</keyword>
<organism evidence="11 12">
    <name type="scientific">Solanum pennellii</name>
    <name type="common">Tomato</name>
    <name type="synonym">Lycopersicon pennellii</name>
    <dbReference type="NCBI Taxonomy" id="28526"/>
    <lineage>
        <taxon>Eukaryota</taxon>
        <taxon>Viridiplantae</taxon>
        <taxon>Streptophyta</taxon>
        <taxon>Embryophyta</taxon>
        <taxon>Tracheophyta</taxon>
        <taxon>Spermatophyta</taxon>
        <taxon>Magnoliopsida</taxon>
        <taxon>eudicotyledons</taxon>
        <taxon>Gunneridae</taxon>
        <taxon>Pentapetalae</taxon>
        <taxon>asterids</taxon>
        <taxon>lamiids</taxon>
        <taxon>Solanales</taxon>
        <taxon>Solanaceae</taxon>
        <taxon>Solanoideae</taxon>
        <taxon>Solaneae</taxon>
        <taxon>Solanum</taxon>
        <taxon>Solanum subgen. Lycopersicon</taxon>
    </lineage>
</organism>
<feature type="region of interest" description="Disordered" evidence="9">
    <location>
        <begin position="1"/>
        <end position="57"/>
    </location>
</feature>
<feature type="compositionally biased region" description="Polar residues" evidence="9">
    <location>
        <begin position="48"/>
        <end position="57"/>
    </location>
</feature>
<evidence type="ECO:0000256" key="3">
    <source>
        <dbReference type="ARBA" id="ARBA00022679"/>
    </source>
</evidence>
<name>A0ABM1GBF3_SOLPN</name>
<comment type="catalytic activity">
    <reaction evidence="1">
        <text>S-ubiquitinyl-[E2 ubiquitin-conjugating enzyme]-L-cysteine + [acceptor protein]-L-lysine = [E2 ubiquitin-conjugating enzyme]-L-cysteine + N(6)-ubiquitinyl-[acceptor protein]-L-lysine.</text>
        <dbReference type="EC" id="2.3.2.27"/>
    </reaction>
</comment>
<evidence type="ECO:0000256" key="8">
    <source>
        <dbReference type="PROSITE-ProRule" id="PRU00175"/>
    </source>
</evidence>
<sequence length="325" mass="36375">MDRYNSNTENTAFNQTENGRNLPPTNIPSNVPDGTEGNGIDLNERSNETTGDTYFHGNSRTLSDFVSGVTKTDLIPARIFPNNAGSYLQMQNLWHASTTSFSHSRQFQGASNMAFLENSTHRTFIEKHRGFHGGSSSASRNQSNAFIHPFGGPAGYFGENGLWNRGNDANFLRNIIDPPPSLLIGKTITGGRSRDPGHRDNPIVIEDDEEDEHDDTQQDGMFYDVEMSYKAFLALQEHIGGIEIGLNKNIISKLLKHSRYQIIKMKNCINSCCICLETYEDGEVLGKIGCGHEFHCQFIEEWLEIKNSCPVCRRIALTSASNLWF</sequence>
<proteinExistence type="predicted"/>
<dbReference type="InterPro" id="IPR045191">
    <property type="entry name" value="MBR1/2-like"/>
</dbReference>
<feature type="compositionally biased region" description="Acidic residues" evidence="9">
    <location>
        <begin position="205"/>
        <end position="214"/>
    </location>
</feature>
<evidence type="ECO:0000259" key="10">
    <source>
        <dbReference type="PROSITE" id="PS50089"/>
    </source>
</evidence>
<dbReference type="Pfam" id="PF13639">
    <property type="entry name" value="zf-RING_2"/>
    <property type="match status" value="1"/>
</dbReference>
<evidence type="ECO:0000256" key="6">
    <source>
        <dbReference type="ARBA" id="ARBA00022786"/>
    </source>
</evidence>
<evidence type="ECO:0000313" key="11">
    <source>
        <dbReference type="Proteomes" id="UP000694930"/>
    </source>
</evidence>
<dbReference type="EC" id="2.3.2.27" evidence="2"/>
<reference evidence="11" key="1">
    <citation type="journal article" date="2014" name="Nat. Genet.">
        <title>The genome of the stress-tolerant wild tomato species Solanum pennellii.</title>
        <authorList>
            <person name="Bolger A."/>
            <person name="Scossa F."/>
            <person name="Bolger M.E."/>
            <person name="Lanz C."/>
            <person name="Maumus F."/>
            <person name="Tohge T."/>
            <person name="Quesneville H."/>
            <person name="Alseekh S."/>
            <person name="Sorensen I."/>
            <person name="Lichtenstein G."/>
            <person name="Fich E.A."/>
            <person name="Conte M."/>
            <person name="Keller H."/>
            <person name="Schneeberger K."/>
            <person name="Schwacke R."/>
            <person name="Ofner I."/>
            <person name="Vrebalov J."/>
            <person name="Xu Y."/>
            <person name="Osorio S."/>
            <person name="Aflitos S.A."/>
            <person name="Schijlen E."/>
            <person name="Jimenez-Gomez J.M."/>
            <person name="Ryngajllo M."/>
            <person name="Kimura S."/>
            <person name="Kumar R."/>
            <person name="Koenig D."/>
            <person name="Headland L.R."/>
            <person name="Maloof J.N."/>
            <person name="Sinha N."/>
            <person name="van Ham R.C."/>
            <person name="Lankhorst R.K."/>
            <person name="Mao L."/>
            <person name="Vogel A."/>
            <person name="Arsova B."/>
            <person name="Panstruga R."/>
            <person name="Fei Z."/>
            <person name="Rose J.K."/>
            <person name="Zamir D."/>
            <person name="Carrari F."/>
            <person name="Giovannoni J.J."/>
            <person name="Weigel D."/>
            <person name="Usadel B."/>
            <person name="Fernie A.R."/>
        </authorList>
    </citation>
    <scope>NUCLEOTIDE SEQUENCE [LARGE SCALE GENOMIC DNA]</scope>
    <source>
        <strain evidence="11">cv. LA0716</strain>
    </source>
</reference>
<evidence type="ECO:0000256" key="4">
    <source>
        <dbReference type="ARBA" id="ARBA00022723"/>
    </source>
</evidence>